<reference evidence="5" key="1">
    <citation type="submission" date="2021-02" db="EMBL/GenBank/DDBJ databases">
        <authorList>
            <person name="Dougan E. K."/>
            <person name="Rhodes N."/>
            <person name="Thang M."/>
            <person name="Chan C."/>
        </authorList>
    </citation>
    <scope>NUCLEOTIDE SEQUENCE</scope>
</reference>
<dbReference type="OMA" id="NHIACSI"/>
<protein>
    <recommendedName>
        <fullName evidence="4">PROP1-like PPR domain-containing protein</fullName>
    </recommendedName>
</protein>
<comment type="caution">
    <text evidence="5">The sequence shown here is derived from an EMBL/GenBank/DDBJ whole genome shotgun (WGS) entry which is preliminary data.</text>
</comment>
<dbReference type="PANTHER" id="PTHR47447:SF17">
    <property type="entry name" value="OS12G0638900 PROTEIN"/>
    <property type="match status" value="1"/>
</dbReference>
<gene>
    <name evidence="5" type="ORF">PGLA1383_LOCUS56726</name>
</gene>
<dbReference type="PANTHER" id="PTHR47447">
    <property type="entry name" value="OS03G0856100 PROTEIN"/>
    <property type="match status" value="1"/>
</dbReference>
<evidence type="ECO:0000256" key="2">
    <source>
        <dbReference type="PROSITE-ProRule" id="PRU00708"/>
    </source>
</evidence>
<dbReference type="AlphaFoldDB" id="A0A813HXR2"/>
<feature type="domain" description="PROP1-like PPR" evidence="4">
    <location>
        <begin position="458"/>
        <end position="577"/>
    </location>
</feature>
<name>A0A813HXR2_POLGL</name>
<keyword evidence="6" id="KW-1185">Reference proteome</keyword>
<feature type="repeat" description="PPR" evidence="2">
    <location>
        <begin position="275"/>
        <end position="309"/>
    </location>
</feature>
<dbReference type="OrthoDB" id="185373at2759"/>
<feature type="repeat" description="PPR" evidence="2">
    <location>
        <begin position="454"/>
        <end position="488"/>
    </location>
</feature>
<dbReference type="EMBL" id="CAJNNV010033130">
    <property type="protein sequence ID" value="CAE8642190.1"/>
    <property type="molecule type" value="Genomic_DNA"/>
</dbReference>
<dbReference type="Pfam" id="PF17177">
    <property type="entry name" value="PPR_long"/>
    <property type="match status" value="1"/>
</dbReference>
<dbReference type="Pfam" id="PF01535">
    <property type="entry name" value="PPR"/>
    <property type="match status" value="3"/>
</dbReference>
<evidence type="ECO:0000313" key="6">
    <source>
        <dbReference type="Proteomes" id="UP000654075"/>
    </source>
</evidence>
<evidence type="ECO:0000313" key="5">
    <source>
        <dbReference type="EMBL" id="CAE8642190.1"/>
    </source>
</evidence>
<feature type="repeat" description="PPR" evidence="2">
    <location>
        <begin position="383"/>
        <end position="417"/>
    </location>
</feature>
<organism evidence="5 6">
    <name type="scientific">Polarella glacialis</name>
    <name type="common">Dinoflagellate</name>
    <dbReference type="NCBI Taxonomy" id="89957"/>
    <lineage>
        <taxon>Eukaryota</taxon>
        <taxon>Sar</taxon>
        <taxon>Alveolata</taxon>
        <taxon>Dinophyceae</taxon>
        <taxon>Suessiales</taxon>
        <taxon>Suessiaceae</taxon>
        <taxon>Polarella</taxon>
    </lineage>
</organism>
<proteinExistence type="predicted"/>
<keyword evidence="1" id="KW-0677">Repeat</keyword>
<feature type="repeat" description="PPR" evidence="2">
    <location>
        <begin position="348"/>
        <end position="382"/>
    </location>
</feature>
<dbReference type="InterPro" id="IPR033443">
    <property type="entry name" value="PROP1-like_PPR_dom"/>
</dbReference>
<accession>A0A813HXR2</accession>
<feature type="repeat" description="PPR" evidence="2">
    <location>
        <begin position="130"/>
        <end position="164"/>
    </location>
</feature>
<dbReference type="Gene3D" id="1.25.40.10">
    <property type="entry name" value="Tetratricopeptide repeat domain"/>
    <property type="match status" value="5"/>
</dbReference>
<evidence type="ECO:0000256" key="3">
    <source>
        <dbReference type="SAM" id="MobiDB-lite"/>
    </source>
</evidence>
<dbReference type="Pfam" id="PF13041">
    <property type="entry name" value="PPR_2"/>
    <property type="match status" value="2"/>
</dbReference>
<dbReference type="Proteomes" id="UP000654075">
    <property type="component" value="Unassembled WGS sequence"/>
</dbReference>
<evidence type="ECO:0000259" key="4">
    <source>
        <dbReference type="Pfam" id="PF17177"/>
    </source>
</evidence>
<feature type="repeat" description="PPR" evidence="2">
    <location>
        <begin position="96"/>
        <end position="126"/>
    </location>
</feature>
<dbReference type="InterPro" id="IPR002885">
    <property type="entry name" value="PPR_rpt"/>
</dbReference>
<feature type="repeat" description="PPR" evidence="2">
    <location>
        <begin position="525"/>
        <end position="559"/>
    </location>
</feature>
<feature type="repeat" description="PPR" evidence="2">
    <location>
        <begin position="165"/>
        <end position="202"/>
    </location>
</feature>
<dbReference type="NCBIfam" id="TIGR00756">
    <property type="entry name" value="PPR"/>
    <property type="match status" value="8"/>
</dbReference>
<feature type="repeat" description="PPR" evidence="2">
    <location>
        <begin position="418"/>
        <end position="453"/>
    </location>
</feature>
<dbReference type="InterPro" id="IPR011990">
    <property type="entry name" value="TPR-like_helical_dom_sf"/>
</dbReference>
<dbReference type="PROSITE" id="PS51375">
    <property type="entry name" value="PPR"/>
    <property type="match status" value="9"/>
</dbReference>
<sequence length="691" mass="76022">MECYEKVCDIYEKDAAPTSAKASQEGRALCDARLEKNIMTAASRIGRTGLAQSFLEKQPSDIARHVTMIRNCAAERNLAGVMSIFDSLRASGAELNAVVYNTVLDACVECKQLQTAESWMSKMKSEGMVDVVSYNTLIKAHLQAGAFSQAREVMEEMRTAGMQPNRVTYNELVNAMVTSGPQAEGKQVWDVLKQMQKCNMKPNHIACSILLKNLNSKSSESDISQTMSLINGMDEPLDEVLLSSVVEACVRIGKPDFLNNQLRQLMQNNNHLVSGSHTFGSLIKAYGHAHDMPAVWSCWKEMRSRHIKPTSITVGCMVEAVVSNGDPASALDLIHQLAEDEQCKDVLNSVIYCSVLKGFTREKNLDRVKLVYEEMQKRKIDPSIVTFNTILDCYARCCRMADVAEILLAMKQAGIKANLVTYSTMLKGHCQSGNLRAGFDLVQEMRTVAGIKPDEIMYNSLLDGCAQNNLPDEGLKVLQEMQADNVKPSNFTLSVLVKLMSRARRLDGAFQMVADLSRKYGLRPNSHVYANLVQACCYAKQLQRALDTLEEMVEKSVQPDARTYTFLIRSSLQQGQVKVADGLLRAALGLSGALPFLAKRTSVAVCQALPDSMLSEALAAMSLTNTSEVAAALLHHAKEQKPHLWVDADVQRRVVTGTLFKGHQVQSSGKGYPSRQPGTGKGKGKGFASRS</sequence>
<feature type="region of interest" description="Disordered" evidence="3">
    <location>
        <begin position="664"/>
        <end position="691"/>
    </location>
</feature>
<evidence type="ECO:0000256" key="1">
    <source>
        <dbReference type="ARBA" id="ARBA00022737"/>
    </source>
</evidence>